<name>A0A0N0M098_9GAMM</name>
<dbReference type="AlphaFoldDB" id="A0A0N0M098"/>
<feature type="transmembrane region" description="Helical" evidence="1">
    <location>
        <begin position="160"/>
        <end position="176"/>
    </location>
</feature>
<comment type="caution">
    <text evidence="2">The sequence shown here is derived from an EMBL/GenBank/DDBJ whole genome shotgun (WGS) entry which is preliminary data.</text>
</comment>
<feature type="transmembrane region" description="Helical" evidence="1">
    <location>
        <begin position="259"/>
        <end position="277"/>
    </location>
</feature>
<feature type="transmembrane region" description="Helical" evidence="1">
    <location>
        <begin position="311"/>
        <end position="329"/>
    </location>
</feature>
<gene>
    <name evidence="2" type="ORF">ADS77_07860</name>
</gene>
<keyword evidence="1" id="KW-0472">Membrane</keyword>
<evidence type="ECO:0000313" key="2">
    <source>
        <dbReference type="EMBL" id="KPH63818.1"/>
    </source>
</evidence>
<dbReference type="Proteomes" id="UP000037848">
    <property type="component" value="Unassembled WGS sequence"/>
</dbReference>
<dbReference type="PATRIC" id="fig|187330.3.peg.3612"/>
<proteinExistence type="predicted"/>
<feature type="transmembrane region" description="Helical" evidence="1">
    <location>
        <begin position="85"/>
        <end position="106"/>
    </location>
</feature>
<feature type="transmembrane region" description="Helical" evidence="1">
    <location>
        <begin position="47"/>
        <end position="64"/>
    </location>
</feature>
<evidence type="ECO:0000313" key="3">
    <source>
        <dbReference type="Proteomes" id="UP000037848"/>
    </source>
</evidence>
<keyword evidence="1" id="KW-0812">Transmembrane</keyword>
<dbReference type="EMBL" id="LHPH01000007">
    <property type="protein sequence ID" value="KPH63818.1"/>
    <property type="molecule type" value="Genomic_DNA"/>
</dbReference>
<feature type="transmembrane region" description="Helical" evidence="1">
    <location>
        <begin position="21"/>
        <end position="41"/>
    </location>
</feature>
<feature type="transmembrane region" description="Helical" evidence="1">
    <location>
        <begin position="335"/>
        <end position="355"/>
    </location>
</feature>
<keyword evidence="3" id="KW-1185">Reference proteome</keyword>
<feature type="transmembrane region" description="Helical" evidence="1">
    <location>
        <begin position="136"/>
        <end position="154"/>
    </location>
</feature>
<protein>
    <submittedName>
        <fullName evidence="2">Uncharacterized protein</fullName>
    </submittedName>
</protein>
<reference evidence="2 3" key="1">
    <citation type="submission" date="2015-08" db="EMBL/GenBank/DDBJ databases">
        <title>Draft Genome Sequence of Pseudoalteromonas porphyrae UCD-SED14.</title>
        <authorList>
            <person name="Coil D.A."/>
            <person name="Jospin G."/>
            <person name="Lee R.D."/>
            <person name="Eisen J.A."/>
        </authorList>
    </citation>
    <scope>NUCLEOTIDE SEQUENCE [LARGE SCALE GENOMIC DNA]</scope>
    <source>
        <strain evidence="2 3">UCD-SED14</strain>
    </source>
</reference>
<dbReference type="RefSeq" id="WP_054453799.1">
    <property type="nucleotide sequence ID" value="NZ_LHPH01000007.1"/>
</dbReference>
<accession>A0A0N0M098</accession>
<keyword evidence="1" id="KW-1133">Transmembrane helix</keyword>
<evidence type="ECO:0000256" key="1">
    <source>
        <dbReference type="SAM" id="Phobius"/>
    </source>
</evidence>
<dbReference type="OrthoDB" id="6281851at2"/>
<feature type="transmembrane region" description="Helical" evidence="1">
    <location>
        <begin position="390"/>
        <end position="409"/>
    </location>
</feature>
<dbReference type="STRING" id="187330.AMS58_02425"/>
<organism evidence="2 3">
    <name type="scientific">Pseudoalteromonas porphyrae</name>
    <dbReference type="NCBI Taxonomy" id="187330"/>
    <lineage>
        <taxon>Bacteria</taxon>
        <taxon>Pseudomonadati</taxon>
        <taxon>Pseudomonadota</taxon>
        <taxon>Gammaproteobacteria</taxon>
        <taxon>Alteromonadales</taxon>
        <taxon>Pseudoalteromonadaceae</taxon>
        <taxon>Pseudoalteromonas</taxon>
    </lineage>
</organism>
<sequence length="414" mass="46040">MMNAVKRPWYQGSLNFWFKDLGCASYLIQAILATAACIIFIRVESLSTMMMILAVVCTYCALAWQSIRMQATEWQCLVADYCKHVMFQGKVFIALINLILLCSIALSPSLNNINMLLLANILGLSIWFICRVTSHLFTTCCYLAFTFAIIIPTFFEHLPLWLIPCSLLVLSLILLCKNKLGMPYIWQADALINYRQGLQSGWSPVPSGLLSNYGTAINKQLFPLSYFVGSSLSQYIILLVLFSIIAIVINFFYNIAEHVLFALTLMLLAAVTLCQWAKAQRSQSWELLTTLPIYNGSHAVKVALSNSALKFSLLIGVLCFVSASILLLTHQQWQLLNVASYAIACIAATLTSFVLGNVFKNINVLSVLLCLSCGVSMGTVNVMIEHGDSILKLLLISLYASVLAVLNRFTIKYL</sequence>
<feature type="transmembrane region" description="Helical" evidence="1">
    <location>
        <begin position="112"/>
        <end position="129"/>
    </location>
</feature>
<feature type="transmembrane region" description="Helical" evidence="1">
    <location>
        <begin position="235"/>
        <end position="253"/>
    </location>
</feature>
<feature type="transmembrane region" description="Helical" evidence="1">
    <location>
        <begin position="362"/>
        <end position="384"/>
    </location>
</feature>